<evidence type="ECO:0000256" key="4">
    <source>
        <dbReference type="ARBA" id="ARBA00022989"/>
    </source>
</evidence>
<dbReference type="InterPro" id="IPR018939">
    <property type="entry name" value="Autophagy-rel_prot_27"/>
</dbReference>
<comment type="subcellular location">
    <subcellularLocation>
        <location evidence="1">Membrane</location>
        <topology evidence="1">Single-pass membrane protein</topology>
    </subcellularLocation>
</comment>
<evidence type="ECO:0000256" key="3">
    <source>
        <dbReference type="ARBA" id="ARBA00022729"/>
    </source>
</evidence>
<name>A0ABQ9X244_9EUKA</name>
<evidence type="ECO:0000256" key="2">
    <source>
        <dbReference type="ARBA" id="ARBA00022692"/>
    </source>
</evidence>
<feature type="transmembrane region" description="Helical" evidence="6">
    <location>
        <begin position="152"/>
        <end position="173"/>
    </location>
</feature>
<dbReference type="Proteomes" id="UP001281761">
    <property type="component" value="Unassembled WGS sequence"/>
</dbReference>
<sequence>MVLLILSLFSAVFPANDPKILSKFNLKPLIKEPGKVYETSIGFGTVKWNFRTPFEGTSGTSCAGGDCIIHLSYDDIGTCTCFGKDGTETYNLLGSNNGLCFMYSNGPDGDKTVRYDLVCAKQEHLSAESPNGTYIQIEHQSPYGCMKSAGLGWGWIFVIVLFGGLLLLFIIGIPVNKCIRKKTGIEVIPFFIFWSSLPRMTLEGIKCLFSPCRRKRQGFEPQ</sequence>
<evidence type="ECO:0000256" key="1">
    <source>
        <dbReference type="ARBA" id="ARBA00004167"/>
    </source>
</evidence>
<protein>
    <submittedName>
        <fullName evidence="7">Uncharacterized protein</fullName>
    </submittedName>
</protein>
<keyword evidence="2 6" id="KW-0812">Transmembrane</keyword>
<dbReference type="Pfam" id="PF09451">
    <property type="entry name" value="ATG27"/>
    <property type="match status" value="1"/>
</dbReference>
<evidence type="ECO:0000313" key="8">
    <source>
        <dbReference type="Proteomes" id="UP001281761"/>
    </source>
</evidence>
<evidence type="ECO:0000256" key="6">
    <source>
        <dbReference type="SAM" id="Phobius"/>
    </source>
</evidence>
<evidence type="ECO:0000256" key="5">
    <source>
        <dbReference type="ARBA" id="ARBA00023136"/>
    </source>
</evidence>
<keyword evidence="8" id="KW-1185">Reference proteome</keyword>
<evidence type="ECO:0000313" key="7">
    <source>
        <dbReference type="EMBL" id="KAK2945846.1"/>
    </source>
</evidence>
<keyword evidence="3" id="KW-0732">Signal</keyword>
<keyword evidence="5 6" id="KW-0472">Membrane</keyword>
<accession>A0ABQ9X244</accession>
<proteinExistence type="predicted"/>
<dbReference type="EMBL" id="JARBJD010000245">
    <property type="protein sequence ID" value="KAK2945846.1"/>
    <property type="molecule type" value="Genomic_DNA"/>
</dbReference>
<gene>
    <name evidence="7" type="ORF">BLNAU_19214</name>
</gene>
<reference evidence="7 8" key="1">
    <citation type="journal article" date="2022" name="bioRxiv">
        <title>Genomics of Preaxostyla Flagellates Illuminates Evolutionary Transitions and the Path Towards Mitochondrial Loss.</title>
        <authorList>
            <person name="Novak L.V.F."/>
            <person name="Treitli S.C."/>
            <person name="Pyrih J."/>
            <person name="Halakuc P."/>
            <person name="Pipaliya S.V."/>
            <person name="Vacek V."/>
            <person name="Brzon O."/>
            <person name="Soukal P."/>
            <person name="Eme L."/>
            <person name="Dacks J.B."/>
            <person name="Karnkowska A."/>
            <person name="Elias M."/>
            <person name="Hampl V."/>
        </authorList>
    </citation>
    <scope>NUCLEOTIDE SEQUENCE [LARGE SCALE GENOMIC DNA]</scope>
    <source>
        <strain evidence="7">NAU3</strain>
        <tissue evidence="7">Gut</tissue>
    </source>
</reference>
<comment type="caution">
    <text evidence="7">The sequence shown here is derived from an EMBL/GenBank/DDBJ whole genome shotgun (WGS) entry which is preliminary data.</text>
</comment>
<dbReference type="PANTHER" id="PTHR15071:SF0">
    <property type="entry name" value="MANNOSE 6-PHOSPHATE RECEPTOR-LIKE PROTEIN 1"/>
    <property type="match status" value="1"/>
</dbReference>
<dbReference type="PANTHER" id="PTHR15071">
    <property type="entry name" value="MANNOSE-6-PHOSPHATE RECEPTOR FAMILY MEMBER"/>
    <property type="match status" value="1"/>
</dbReference>
<keyword evidence="4 6" id="KW-1133">Transmembrane helix</keyword>
<organism evidence="7 8">
    <name type="scientific">Blattamonas nauphoetae</name>
    <dbReference type="NCBI Taxonomy" id="2049346"/>
    <lineage>
        <taxon>Eukaryota</taxon>
        <taxon>Metamonada</taxon>
        <taxon>Preaxostyla</taxon>
        <taxon>Oxymonadida</taxon>
        <taxon>Blattamonas</taxon>
    </lineage>
</organism>